<keyword evidence="3" id="KW-0418">Kinase</keyword>
<dbReference type="SMART" id="SM00671">
    <property type="entry name" value="SEL1"/>
    <property type="match status" value="3"/>
</dbReference>
<organism evidence="6 7">
    <name type="scientific">Diversispora epigaea</name>
    <dbReference type="NCBI Taxonomy" id="1348612"/>
    <lineage>
        <taxon>Eukaryota</taxon>
        <taxon>Fungi</taxon>
        <taxon>Fungi incertae sedis</taxon>
        <taxon>Mucoromycota</taxon>
        <taxon>Glomeromycotina</taxon>
        <taxon>Glomeromycetes</taxon>
        <taxon>Diversisporales</taxon>
        <taxon>Diversisporaceae</taxon>
        <taxon>Diversispora</taxon>
    </lineage>
</organism>
<evidence type="ECO:0000256" key="2">
    <source>
        <dbReference type="ARBA" id="ARBA00022741"/>
    </source>
</evidence>
<keyword evidence="1" id="KW-0808">Transferase</keyword>
<keyword evidence="4" id="KW-0067">ATP-binding</keyword>
<reference evidence="6 7" key="1">
    <citation type="submission" date="2018-08" db="EMBL/GenBank/DDBJ databases">
        <title>Genome and evolution of the arbuscular mycorrhizal fungus Diversispora epigaea (formerly Glomus versiforme) and its bacterial endosymbionts.</title>
        <authorList>
            <person name="Sun X."/>
            <person name="Fei Z."/>
            <person name="Harrison M."/>
        </authorList>
    </citation>
    <scope>NUCLEOTIDE SEQUENCE [LARGE SCALE GENOMIC DNA]</scope>
    <source>
        <strain evidence="6 7">IT104</strain>
    </source>
</reference>
<dbReference type="Gene3D" id="1.10.510.10">
    <property type="entry name" value="Transferase(Phosphotransferase) domain 1"/>
    <property type="match status" value="1"/>
</dbReference>
<dbReference type="STRING" id="1348612.A0A397HQY8"/>
<dbReference type="Gene3D" id="1.25.40.10">
    <property type="entry name" value="Tetratricopeptide repeat domain"/>
    <property type="match status" value="1"/>
</dbReference>
<feature type="domain" description="Protein kinase" evidence="5">
    <location>
        <begin position="1"/>
        <end position="190"/>
    </location>
</feature>
<evidence type="ECO:0000313" key="6">
    <source>
        <dbReference type="EMBL" id="RHZ64398.1"/>
    </source>
</evidence>
<protein>
    <recommendedName>
        <fullName evidence="5">Protein kinase domain-containing protein</fullName>
    </recommendedName>
</protein>
<gene>
    <name evidence="6" type="ORF">Glove_325g2</name>
</gene>
<dbReference type="Pfam" id="PF08238">
    <property type="entry name" value="Sel1"/>
    <property type="match status" value="3"/>
</dbReference>
<comment type="caution">
    <text evidence="6">The sequence shown here is derived from an EMBL/GenBank/DDBJ whole genome shotgun (WGS) entry which is preliminary data.</text>
</comment>
<accession>A0A397HQY8</accession>
<dbReference type="PANTHER" id="PTHR44329:SF288">
    <property type="entry name" value="MITOGEN-ACTIVATED PROTEIN KINASE KINASE KINASE 20"/>
    <property type="match status" value="1"/>
</dbReference>
<dbReference type="PROSITE" id="PS50011">
    <property type="entry name" value="PROTEIN_KINASE_DOM"/>
    <property type="match status" value="1"/>
</dbReference>
<dbReference type="InterPro" id="IPR051681">
    <property type="entry name" value="Ser/Thr_Kinases-Pseudokinases"/>
</dbReference>
<evidence type="ECO:0000313" key="7">
    <source>
        <dbReference type="Proteomes" id="UP000266861"/>
    </source>
</evidence>
<dbReference type="SUPFAM" id="SSF81901">
    <property type="entry name" value="HCP-like"/>
    <property type="match status" value="1"/>
</dbReference>
<dbReference type="EMBL" id="PQFF01000297">
    <property type="protein sequence ID" value="RHZ64398.1"/>
    <property type="molecule type" value="Genomic_DNA"/>
</dbReference>
<sequence>MVFEWAEYGSLRELYCRFDIAWHGKVQIALDICRGLIFLHSCDILHHNIRCENIMMSTGLVPKITNFSYSRMASGPTSDLKDVTDVTHWMAPEKLRDSVRHHFPYTFKCEIFSFGMLLWELVFRKIPYEKWDVIKVKEHVLAGNREKFKWGNAPLNIQKSLTEIIESAWQGDPAIRAPLQNIFINLVQLVDEYCTPDKESAPVILPDKKLDLPDFDINEISQIIPLEEGISAHKRNEYQVAWDCFVAHADLDNAIAKYWQGYYLWEGIEVEKDREQASRLFKEAADDEIVDAQFRYALSLVNNPPVKFDREIFLKYMTKAADNNNPAAQFNLGEVYLHGKLGNKKDKEFGIKYLKLAALNNHPKAKELLEKLGIKS</sequence>
<dbReference type="Pfam" id="PF07714">
    <property type="entry name" value="PK_Tyr_Ser-Thr"/>
    <property type="match status" value="1"/>
</dbReference>
<dbReference type="Proteomes" id="UP000266861">
    <property type="component" value="Unassembled WGS sequence"/>
</dbReference>
<keyword evidence="2" id="KW-0547">Nucleotide-binding</keyword>
<dbReference type="InterPro" id="IPR006597">
    <property type="entry name" value="Sel1-like"/>
</dbReference>
<dbReference type="InterPro" id="IPR011009">
    <property type="entry name" value="Kinase-like_dom_sf"/>
</dbReference>
<keyword evidence="7" id="KW-1185">Reference proteome</keyword>
<dbReference type="InterPro" id="IPR000719">
    <property type="entry name" value="Prot_kinase_dom"/>
</dbReference>
<dbReference type="InterPro" id="IPR001245">
    <property type="entry name" value="Ser-Thr/Tyr_kinase_cat_dom"/>
</dbReference>
<evidence type="ECO:0000259" key="5">
    <source>
        <dbReference type="PROSITE" id="PS50011"/>
    </source>
</evidence>
<proteinExistence type="predicted"/>
<dbReference type="GO" id="GO:0004674">
    <property type="term" value="F:protein serine/threonine kinase activity"/>
    <property type="evidence" value="ECO:0007669"/>
    <property type="project" value="TreeGrafter"/>
</dbReference>
<dbReference type="PANTHER" id="PTHR44329">
    <property type="entry name" value="SERINE/THREONINE-PROTEIN KINASE TNNI3K-RELATED"/>
    <property type="match status" value="1"/>
</dbReference>
<name>A0A397HQY8_9GLOM</name>
<evidence type="ECO:0000256" key="1">
    <source>
        <dbReference type="ARBA" id="ARBA00022679"/>
    </source>
</evidence>
<evidence type="ECO:0000256" key="3">
    <source>
        <dbReference type="ARBA" id="ARBA00022777"/>
    </source>
</evidence>
<evidence type="ECO:0000256" key="4">
    <source>
        <dbReference type="ARBA" id="ARBA00022840"/>
    </source>
</evidence>
<dbReference type="InterPro" id="IPR011990">
    <property type="entry name" value="TPR-like_helical_dom_sf"/>
</dbReference>
<dbReference type="GO" id="GO:0005524">
    <property type="term" value="F:ATP binding"/>
    <property type="evidence" value="ECO:0007669"/>
    <property type="project" value="UniProtKB-KW"/>
</dbReference>
<dbReference type="SUPFAM" id="SSF56112">
    <property type="entry name" value="Protein kinase-like (PK-like)"/>
    <property type="match status" value="1"/>
</dbReference>
<dbReference type="OrthoDB" id="4062651at2759"/>
<dbReference type="AlphaFoldDB" id="A0A397HQY8"/>